<dbReference type="SUPFAM" id="SSF53383">
    <property type="entry name" value="PLP-dependent transferases"/>
    <property type="match status" value="1"/>
</dbReference>
<dbReference type="Gene3D" id="3.90.1150.10">
    <property type="entry name" value="Aspartate Aminotransferase, domain 1"/>
    <property type="match status" value="1"/>
</dbReference>
<sequence>MSTFVSAPALAQRTNSLAASAIGSILRLADSADMVALAAGSPAPETFCATEVAEVVAELLASGPHSLQYGDTEGLWSLREWIAAEQTALVGRQVSPDGIVMAHGSQQALDLICKALIDPGDVIVVDRPSYIGALQVFQLYQPELVSVPIASDEGLDQLQSLMDGGLRPKMLYIVPNFANPSGLTLSRGQREKLADLAARHGFAIVEDDPYGKLGFTDEVSRLPALAALSDAVIRIESFSKSLFPAARLGYMTAPQGLVDVLQKFKQAADLGNSQFVERIVHGLVTRPGLLDGLLVRSRALYSDRRDTLISSLRGHLGDRLRFATPDGGFFLWAGLPDGTDATRLLTEALTSDVSFVPGAGFFADHPDVATLRLSYSCASPERLTAAGPRLAAALDRIAP</sequence>
<dbReference type="GO" id="GO:0008483">
    <property type="term" value="F:transaminase activity"/>
    <property type="evidence" value="ECO:0007669"/>
    <property type="project" value="UniProtKB-KW"/>
</dbReference>
<dbReference type="OrthoDB" id="199743at2"/>
<dbReference type="Gene3D" id="3.40.640.10">
    <property type="entry name" value="Type I PLP-dependent aspartate aminotransferase-like (Major domain)"/>
    <property type="match status" value="1"/>
</dbReference>
<dbReference type="GO" id="GO:1901605">
    <property type="term" value="P:alpha-amino acid metabolic process"/>
    <property type="evidence" value="ECO:0007669"/>
    <property type="project" value="TreeGrafter"/>
</dbReference>
<evidence type="ECO:0000256" key="4">
    <source>
        <dbReference type="ARBA" id="ARBA00022898"/>
    </source>
</evidence>
<dbReference type="RefSeq" id="WP_037267996.1">
    <property type="nucleotide sequence ID" value="NZ_QHKI01000025.1"/>
</dbReference>
<name>A0A428Z4Q6_KIBAR</name>
<evidence type="ECO:0000313" key="6">
    <source>
        <dbReference type="EMBL" id="RSM81609.1"/>
    </source>
</evidence>
<dbReference type="CDD" id="cd00609">
    <property type="entry name" value="AAT_like"/>
    <property type="match status" value="1"/>
</dbReference>
<dbReference type="Proteomes" id="UP000287547">
    <property type="component" value="Unassembled WGS sequence"/>
</dbReference>
<keyword evidence="4" id="KW-0663">Pyridoxal phosphate</keyword>
<evidence type="ECO:0000259" key="5">
    <source>
        <dbReference type="Pfam" id="PF00155"/>
    </source>
</evidence>
<dbReference type="EMBL" id="QHKI01000025">
    <property type="protein sequence ID" value="RSM81609.1"/>
    <property type="molecule type" value="Genomic_DNA"/>
</dbReference>
<organism evidence="6 7">
    <name type="scientific">Kibdelosporangium aridum</name>
    <dbReference type="NCBI Taxonomy" id="2030"/>
    <lineage>
        <taxon>Bacteria</taxon>
        <taxon>Bacillati</taxon>
        <taxon>Actinomycetota</taxon>
        <taxon>Actinomycetes</taxon>
        <taxon>Pseudonocardiales</taxon>
        <taxon>Pseudonocardiaceae</taxon>
        <taxon>Kibdelosporangium</taxon>
    </lineage>
</organism>
<evidence type="ECO:0000313" key="7">
    <source>
        <dbReference type="Proteomes" id="UP000287547"/>
    </source>
</evidence>
<dbReference type="InterPro" id="IPR015421">
    <property type="entry name" value="PyrdxlP-dep_Trfase_major"/>
</dbReference>
<feature type="domain" description="Aminotransferase class I/classII large" evidence="5">
    <location>
        <begin position="33"/>
        <end position="384"/>
    </location>
</feature>
<protein>
    <submittedName>
        <fullName evidence="6">PLP-dependent aminotransferase family protein</fullName>
    </submittedName>
</protein>
<dbReference type="PANTHER" id="PTHR42790:SF19">
    <property type="entry name" value="KYNURENINE_ALPHA-AMINOADIPATE AMINOTRANSFERASE, MITOCHONDRIAL"/>
    <property type="match status" value="1"/>
</dbReference>
<evidence type="ECO:0000256" key="2">
    <source>
        <dbReference type="ARBA" id="ARBA00022576"/>
    </source>
</evidence>
<dbReference type="GO" id="GO:0030170">
    <property type="term" value="F:pyridoxal phosphate binding"/>
    <property type="evidence" value="ECO:0007669"/>
    <property type="project" value="InterPro"/>
</dbReference>
<dbReference type="AlphaFoldDB" id="A0A428Z4Q6"/>
<comment type="cofactor">
    <cofactor evidence="1">
        <name>pyridoxal 5'-phosphate</name>
        <dbReference type="ChEBI" id="CHEBI:597326"/>
    </cofactor>
</comment>
<comment type="caution">
    <text evidence="6">The sequence shown here is derived from an EMBL/GenBank/DDBJ whole genome shotgun (WGS) entry which is preliminary data.</text>
</comment>
<reference evidence="6 7" key="1">
    <citation type="submission" date="2018-05" db="EMBL/GenBank/DDBJ databases">
        <title>Evolution of GPA BGCs.</title>
        <authorList>
            <person name="Waglechner N."/>
            <person name="Wright G.D."/>
        </authorList>
    </citation>
    <scope>NUCLEOTIDE SEQUENCE [LARGE SCALE GENOMIC DNA]</scope>
    <source>
        <strain evidence="6 7">A82846</strain>
    </source>
</reference>
<dbReference type="InterPro" id="IPR015424">
    <property type="entry name" value="PyrdxlP-dep_Trfase"/>
</dbReference>
<evidence type="ECO:0000256" key="1">
    <source>
        <dbReference type="ARBA" id="ARBA00001933"/>
    </source>
</evidence>
<keyword evidence="3 6" id="KW-0808">Transferase</keyword>
<dbReference type="InterPro" id="IPR004839">
    <property type="entry name" value="Aminotransferase_I/II_large"/>
</dbReference>
<dbReference type="Pfam" id="PF00155">
    <property type="entry name" value="Aminotran_1_2"/>
    <property type="match status" value="1"/>
</dbReference>
<accession>A0A428Z4Q6</accession>
<keyword evidence="2 6" id="KW-0032">Aminotransferase</keyword>
<dbReference type="InterPro" id="IPR050859">
    <property type="entry name" value="Class-I_PLP-dep_aminotransf"/>
</dbReference>
<gene>
    <name evidence="6" type="ORF">DMH04_27410</name>
</gene>
<proteinExistence type="predicted"/>
<evidence type="ECO:0000256" key="3">
    <source>
        <dbReference type="ARBA" id="ARBA00022679"/>
    </source>
</evidence>
<dbReference type="InterPro" id="IPR015422">
    <property type="entry name" value="PyrdxlP-dep_Trfase_small"/>
</dbReference>
<dbReference type="PANTHER" id="PTHR42790">
    <property type="entry name" value="AMINOTRANSFERASE"/>
    <property type="match status" value="1"/>
</dbReference>